<dbReference type="KEGG" id="ssau:H8M03_05585"/>
<sequence length="742" mass="79056">MRNANRGLKRSAKRAGRSLSRLVSSPAKRRRSEVLDMVRESPLFDQRWYLERYPDVLRAGIDPVSHFLEAGWLEGRDPGPSFSTTAYLKGNADVARSGINPLIHFIEFGQSEGREVRSHNPSLRRLAAVTYKFGPPAQVFRGAVPAQNPQFWLQSHRLDADDPSLVRAGGWPVGYAQGAEVRDSVELAFGRLAALSGFAPPEAAALDDWPEDGHGRLRDAWFANRGQLRTRWSGCDFPVVVRAYQHDQLDAGGALLPVAEQLLESPLDYVDCSVGDAFFPILFVFSDASGAIRGTTLLAIPSFCRGGLHYAELIAEADSAGSAPDPVAAGREHMLRLAGVRGEGRRIAAVVTVDLGGADGTSPMFQREFRGWLNRVAGVSVVARGDGPGVVALRRAGEVAEDDGETRSLLIGADMIPTVGILSALGAAGSAKDVYAPLLITKPDASQPILLADIGRSGPAVLGATTQSNPLPWPRMREPSARGVPTVAAAIRLGAGRTLTDAELLVPASADLPIPETREATSITWLLAAEGWPAAELLEAARSLTLQAASCDHELAIVGTVTDETLAALTEILGRRTRTFGDFAGAVQQASGDYIGYLGRGVILHDLRTVDLMLAMLDDPAVTSASCPLVTSERRGKSWHLSLADAGSAVHQSDGTIAALGVPALDLWRTFYPVALPPHDFWLARAEGVEAWMRENAVSTEGVHVCAALVTATTAGAGRKTTQSPAVPAYPDAAIRTRVLYG</sequence>
<evidence type="ECO:0000256" key="1">
    <source>
        <dbReference type="SAM" id="MobiDB-lite"/>
    </source>
</evidence>
<dbReference type="AlphaFoldDB" id="A0A7G9L593"/>
<evidence type="ECO:0000313" key="3">
    <source>
        <dbReference type="Proteomes" id="UP000515861"/>
    </source>
</evidence>
<protein>
    <submittedName>
        <fullName evidence="2">Uncharacterized protein</fullName>
    </submittedName>
</protein>
<gene>
    <name evidence="2" type="ORF">H8M03_05585</name>
</gene>
<reference evidence="2 3" key="1">
    <citation type="submission" date="2020-08" db="EMBL/GenBank/DDBJ databases">
        <title>Sphingomonas sp. sand1-3 16S ribosomal RNA gene Genome sequencing and assembly.</title>
        <authorList>
            <person name="Kang M."/>
        </authorList>
    </citation>
    <scope>NUCLEOTIDE SEQUENCE [LARGE SCALE GENOMIC DNA]</scope>
    <source>
        <strain evidence="3">sand1-3</strain>
    </source>
</reference>
<dbReference type="Proteomes" id="UP000515861">
    <property type="component" value="Chromosome"/>
</dbReference>
<dbReference type="EMBL" id="CP060697">
    <property type="protein sequence ID" value="QNM83792.1"/>
    <property type="molecule type" value="Genomic_DNA"/>
</dbReference>
<name>A0A7G9L593_9SPHN</name>
<accession>A0A7G9L593</accession>
<feature type="region of interest" description="Disordered" evidence="1">
    <location>
        <begin position="1"/>
        <end position="24"/>
    </location>
</feature>
<dbReference type="RefSeq" id="WP_187480746.1">
    <property type="nucleotide sequence ID" value="NZ_CP060697.1"/>
</dbReference>
<organism evidence="2 3">
    <name type="scientific">Sphingomonas sabuli</name>
    <dbReference type="NCBI Taxonomy" id="2764186"/>
    <lineage>
        <taxon>Bacteria</taxon>
        <taxon>Pseudomonadati</taxon>
        <taxon>Pseudomonadota</taxon>
        <taxon>Alphaproteobacteria</taxon>
        <taxon>Sphingomonadales</taxon>
        <taxon>Sphingomonadaceae</taxon>
        <taxon>Sphingomonas</taxon>
    </lineage>
</organism>
<evidence type="ECO:0000313" key="2">
    <source>
        <dbReference type="EMBL" id="QNM83792.1"/>
    </source>
</evidence>
<proteinExistence type="predicted"/>
<feature type="compositionally biased region" description="Basic residues" evidence="1">
    <location>
        <begin position="7"/>
        <end position="16"/>
    </location>
</feature>
<keyword evidence="3" id="KW-1185">Reference proteome</keyword>